<dbReference type="STRING" id="1314777.A0A164P0R4"/>
<feature type="region of interest" description="Disordered" evidence="2">
    <location>
        <begin position="219"/>
        <end position="267"/>
    </location>
</feature>
<dbReference type="CDD" id="cd00590">
    <property type="entry name" value="RRM_SF"/>
    <property type="match status" value="1"/>
</dbReference>
<dbReference type="AlphaFoldDB" id="A0A164P0R4"/>
<dbReference type="Pfam" id="PF00076">
    <property type="entry name" value="RRM_1"/>
    <property type="match status" value="1"/>
</dbReference>
<name>A0A164P0R4_9AGAM</name>
<dbReference type="EMBL" id="KV419438">
    <property type="protein sequence ID" value="KZS88239.1"/>
    <property type="molecule type" value="Genomic_DNA"/>
</dbReference>
<dbReference type="SUPFAM" id="SSF54928">
    <property type="entry name" value="RNA-binding domain, RBD"/>
    <property type="match status" value="1"/>
</dbReference>
<evidence type="ECO:0000256" key="2">
    <source>
        <dbReference type="SAM" id="MobiDB-lite"/>
    </source>
</evidence>
<protein>
    <recommendedName>
        <fullName evidence="3">RRM domain-containing protein</fullName>
    </recommendedName>
</protein>
<dbReference type="OrthoDB" id="6159137at2759"/>
<dbReference type="InterPro" id="IPR000504">
    <property type="entry name" value="RRM_dom"/>
</dbReference>
<organism evidence="4 5">
    <name type="scientific">Sistotremastrum niveocremeum HHB9708</name>
    <dbReference type="NCBI Taxonomy" id="1314777"/>
    <lineage>
        <taxon>Eukaryota</taxon>
        <taxon>Fungi</taxon>
        <taxon>Dikarya</taxon>
        <taxon>Basidiomycota</taxon>
        <taxon>Agaricomycotina</taxon>
        <taxon>Agaricomycetes</taxon>
        <taxon>Sistotremastrales</taxon>
        <taxon>Sistotremastraceae</taxon>
        <taxon>Sertulicium</taxon>
        <taxon>Sertulicium niveocremeum</taxon>
    </lineage>
</organism>
<dbReference type="Proteomes" id="UP000076722">
    <property type="component" value="Unassembled WGS sequence"/>
</dbReference>
<dbReference type="InterPro" id="IPR035979">
    <property type="entry name" value="RBD_domain_sf"/>
</dbReference>
<reference evidence="4 5" key="1">
    <citation type="journal article" date="2016" name="Mol. Biol. Evol.">
        <title>Comparative Genomics of Early-Diverging Mushroom-Forming Fungi Provides Insights into the Origins of Lignocellulose Decay Capabilities.</title>
        <authorList>
            <person name="Nagy L.G."/>
            <person name="Riley R."/>
            <person name="Tritt A."/>
            <person name="Adam C."/>
            <person name="Daum C."/>
            <person name="Floudas D."/>
            <person name="Sun H."/>
            <person name="Yadav J.S."/>
            <person name="Pangilinan J."/>
            <person name="Larsson K.H."/>
            <person name="Matsuura K."/>
            <person name="Barry K."/>
            <person name="Labutti K."/>
            <person name="Kuo R."/>
            <person name="Ohm R.A."/>
            <person name="Bhattacharya S.S."/>
            <person name="Shirouzu T."/>
            <person name="Yoshinaga Y."/>
            <person name="Martin F.M."/>
            <person name="Grigoriev I.V."/>
            <person name="Hibbett D.S."/>
        </authorList>
    </citation>
    <scope>NUCLEOTIDE SEQUENCE [LARGE SCALE GENOMIC DNA]</scope>
    <source>
        <strain evidence="4 5">HHB9708</strain>
    </source>
</reference>
<keyword evidence="5" id="KW-1185">Reference proteome</keyword>
<accession>A0A164P0R4</accession>
<feature type="compositionally biased region" description="Basic residues" evidence="2">
    <location>
        <begin position="241"/>
        <end position="253"/>
    </location>
</feature>
<evidence type="ECO:0000259" key="3">
    <source>
        <dbReference type="PROSITE" id="PS50102"/>
    </source>
</evidence>
<evidence type="ECO:0000256" key="1">
    <source>
        <dbReference type="PROSITE-ProRule" id="PRU00176"/>
    </source>
</evidence>
<dbReference type="PROSITE" id="PS50102">
    <property type="entry name" value="RRM"/>
    <property type="match status" value="1"/>
</dbReference>
<dbReference type="GO" id="GO:0003723">
    <property type="term" value="F:RNA binding"/>
    <property type="evidence" value="ECO:0007669"/>
    <property type="project" value="UniProtKB-UniRule"/>
</dbReference>
<feature type="domain" description="RRM" evidence="3">
    <location>
        <begin position="84"/>
        <end position="161"/>
    </location>
</feature>
<feature type="compositionally biased region" description="Basic and acidic residues" evidence="2">
    <location>
        <begin position="225"/>
        <end position="240"/>
    </location>
</feature>
<dbReference type="Gene3D" id="3.30.70.330">
    <property type="match status" value="1"/>
</dbReference>
<evidence type="ECO:0000313" key="5">
    <source>
        <dbReference type="Proteomes" id="UP000076722"/>
    </source>
</evidence>
<dbReference type="InterPro" id="IPR012677">
    <property type="entry name" value="Nucleotide-bd_a/b_plait_sf"/>
</dbReference>
<proteinExistence type="predicted"/>
<keyword evidence="1" id="KW-0694">RNA-binding</keyword>
<gene>
    <name evidence="4" type="ORF">SISNIDRAFT_459936</name>
</gene>
<evidence type="ECO:0000313" key="4">
    <source>
        <dbReference type="EMBL" id="KZS88239.1"/>
    </source>
</evidence>
<sequence>MQSRPPKLSADDPWKHDMFASQNNIEGGTLGARLAVPPKSLPTSNSGEIVGFQKALAAVNGRPIPSRGLSSKEESFNIRGASGVTVEVRELVQGTTAADVEAIFKRCGTVISSKLIPPPSGSQTETVHVKFQTQAAAEDAVSKFDNQPADGRLLKVSIISNPTISLKGAGAGNGGIVSVDALLGDSDEPRGSKMRSDAILATDARAQVITDPLAAATKAQAQRVAEQRGGRDGNWKEGRGGGRRGRGRGRRGRGAGGRENGNGMEVD</sequence>
<dbReference type="SMART" id="SM00360">
    <property type="entry name" value="RRM"/>
    <property type="match status" value="1"/>
</dbReference>